<keyword evidence="4" id="KW-0312">Gluconeogenesis</keyword>
<dbReference type="EMBL" id="ACJM01000007">
    <property type="protein sequence ID" value="EEG77419.1"/>
    <property type="molecule type" value="Genomic_DNA"/>
</dbReference>
<evidence type="ECO:0000256" key="1">
    <source>
        <dbReference type="ARBA" id="ARBA00004926"/>
    </source>
</evidence>
<evidence type="ECO:0000256" key="5">
    <source>
        <dbReference type="ARBA" id="ARBA00023152"/>
    </source>
</evidence>
<dbReference type="InterPro" id="IPR014710">
    <property type="entry name" value="RmlC-like_jellyroll"/>
</dbReference>
<comment type="caution">
    <text evidence="8">The sequence shown here is derived from an EMBL/GenBank/DDBJ whole genome shotgun (WGS) entry which is preliminary data.</text>
</comment>
<dbReference type="eggNOG" id="COG2140">
    <property type="taxonomic scope" value="Bacteria"/>
</dbReference>
<dbReference type="GO" id="GO:0006094">
    <property type="term" value="P:gluconeogenesis"/>
    <property type="evidence" value="ECO:0007669"/>
    <property type="project" value="UniProtKB-KW"/>
</dbReference>
<dbReference type="GO" id="GO:0006096">
    <property type="term" value="P:glycolytic process"/>
    <property type="evidence" value="ECO:0007669"/>
    <property type="project" value="UniProtKB-UniPathway"/>
</dbReference>
<organism evidence="8 9">
    <name type="scientific">Dethiobacter alkaliphilus AHT 1</name>
    <dbReference type="NCBI Taxonomy" id="555088"/>
    <lineage>
        <taxon>Bacteria</taxon>
        <taxon>Bacillati</taxon>
        <taxon>Bacillota</taxon>
        <taxon>Dethiobacteria</taxon>
        <taxon>Dethiobacterales</taxon>
        <taxon>Dethiobacteraceae</taxon>
        <taxon>Dethiobacter</taxon>
    </lineage>
</organism>
<dbReference type="Gene3D" id="2.60.120.10">
    <property type="entry name" value="Jelly Rolls"/>
    <property type="match status" value="1"/>
</dbReference>
<name>C0GGH8_DETAL</name>
<comment type="catalytic activity">
    <reaction evidence="6">
        <text>alpha-D-glucose 6-phosphate = beta-D-fructose 6-phosphate</text>
        <dbReference type="Rhea" id="RHEA:11816"/>
        <dbReference type="ChEBI" id="CHEBI:57634"/>
        <dbReference type="ChEBI" id="CHEBI:58225"/>
        <dbReference type="EC" id="5.3.1.9"/>
    </reaction>
</comment>
<dbReference type="UniPathway" id="UPA00109">
    <property type="reaction ID" value="UER00181"/>
</dbReference>
<keyword evidence="5" id="KW-0324">Glycolysis</keyword>
<dbReference type="AlphaFoldDB" id="C0GGH8"/>
<sequence length="253" mass="28496">MYDLKETSGLSISTDENGKLTFWAELDSIDPDVRYKKDMLDVLYDKNGQGSEELYYMYRGVGYKEDRELMAKHGLRYDITVLRSGQVGPEYIKTAGHYHPLKPGTEVTYPEVYEVLYGTAHYLLQTEPDDDGVDVILVEAKPGDKVLIPPGYGHITINPGSEVLVMSNWVASGFDSVYSPIKELGGGAYFELAAEGEDQTFIPNPRYKPAPRISLRQVQDHPELGLISGKPMYQEFLSSPDKFAFLTQPENYF</sequence>
<keyword evidence="9" id="KW-1185">Reference proteome</keyword>
<dbReference type="Proteomes" id="UP000006443">
    <property type="component" value="Unassembled WGS sequence"/>
</dbReference>
<evidence type="ECO:0000256" key="3">
    <source>
        <dbReference type="ARBA" id="ARBA00011952"/>
    </source>
</evidence>
<keyword evidence="8" id="KW-0413">Isomerase</keyword>
<accession>C0GGH8</accession>
<dbReference type="GO" id="GO:0004347">
    <property type="term" value="F:glucose-6-phosphate isomerase activity"/>
    <property type="evidence" value="ECO:0007669"/>
    <property type="project" value="UniProtKB-EC"/>
</dbReference>
<dbReference type="GO" id="GO:0005737">
    <property type="term" value="C:cytoplasm"/>
    <property type="evidence" value="ECO:0007669"/>
    <property type="project" value="InterPro"/>
</dbReference>
<gene>
    <name evidence="8" type="ORF">DealDRAFT_1542</name>
</gene>
<evidence type="ECO:0000313" key="8">
    <source>
        <dbReference type="EMBL" id="EEG77419.1"/>
    </source>
</evidence>
<dbReference type="InterPro" id="IPR011051">
    <property type="entry name" value="RmlC_Cupin_sf"/>
</dbReference>
<dbReference type="SUPFAM" id="SSF51182">
    <property type="entry name" value="RmlC-like cupins"/>
    <property type="match status" value="1"/>
</dbReference>
<proteinExistence type="inferred from homology"/>
<dbReference type="Pfam" id="PF06560">
    <property type="entry name" value="GPI"/>
    <property type="match status" value="1"/>
</dbReference>
<dbReference type="InterPro" id="IPR010551">
    <property type="entry name" value="G6P_isomerase_prok"/>
</dbReference>
<protein>
    <recommendedName>
        <fullName evidence="3">glucose-6-phosphate isomerase</fullName>
        <ecNumber evidence="3">5.3.1.9</ecNumber>
    </recommendedName>
</protein>
<evidence type="ECO:0000313" key="9">
    <source>
        <dbReference type="Proteomes" id="UP000006443"/>
    </source>
</evidence>
<dbReference type="STRING" id="555088.DealDRAFT_1542"/>
<reference evidence="8 9" key="1">
    <citation type="submission" date="2009-02" db="EMBL/GenBank/DDBJ databases">
        <title>Sequencing of the draft genome and assembly of Dethiobacter alkaliphilus AHT 1.</title>
        <authorList>
            <consortium name="US DOE Joint Genome Institute (JGI-PGF)"/>
            <person name="Lucas S."/>
            <person name="Copeland A."/>
            <person name="Lapidus A."/>
            <person name="Glavina del Rio T."/>
            <person name="Dalin E."/>
            <person name="Tice H."/>
            <person name="Bruce D."/>
            <person name="Goodwin L."/>
            <person name="Pitluck S."/>
            <person name="Larimer F."/>
            <person name="Land M.L."/>
            <person name="Hauser L."/>
            <person name="Muyzer G."/>
        </authorList>
    </citation>
    <scope>NUCLEOTIDE SEQUENCE [LARGE SCALE GENOMIC DNA]</scope>
    <source>
        <strain evidence="8 9">AHT 1</strain>
    </source>
</reference>
<comment type="pathway">
    <text evidence="1">Carbohydrate degradation; glycolysis; D-glyceraldehyde 3-phosphate and glycerone phosphate from D-glucose: step 2/4.</text>
</comment>
<comment type="similarity">
    <text evidence="2">Belongs to the archaeal-type GPI family.</text>
</comment>
<evidence type="ECO:0000256" key="6">
    <source>
        <dbReference type="ARBA" id="ARBA00029321"/>
    </source>
</evidence>
<evidence type="ECO:0000259" key="7">
    <source>
        <dbReference type="Pfam" id="PF06560"/>
    </source>
</evidence>
<dbReference type="RefSeq" id="WP_008516367.1">
    <property type="nucleotide sequence ID" value="NZ_ACJM01000007.1"/>
</dbReference>
<evidence type="ECO:0000256" key="2">
    <source>
        <dbReference type="ARBA" id="ARBA00006542"/>
    </source>
</evidence>
<evidence type="ECO:0000256" key="4">
    <source>
        <dbReference type="ARBA" id="ARBA00022432"/>
    </source>
</evidence>
<dbReference type="CDD" id="cd02218">
    <property type="entry name" value="cupin_PGI"/>
    <property type="match status" value="1"/>
</dbReference>
<feature type="domain" description="Glucose-6-phosphate isomerase prokaryote" evidence="7">
    <location>
        <begin position="47"/>
        <end position="191"/>
    </location>
</feature>
<dbReference type="EC" id="5.3.1.9" evidence="3"/>